<dbReference type="PANTHER" id="PTHR42879">
    <property type="entry name" value="3-OXOACYL-(ACYL-CARRIER-PROTEIN) REDUCTASE"/>
    <property type="match status" value="1"/>
</dbReference>
<keyword evidence="3" id="KW-1185">Reference proteome</keyword>
<dbReference type="Gene3D" id="3.40.50.720">
    <property type="entry name" value="NAD(P)-binding Rossmann-like Domain"/>
    <property type="match status" value="1"/>
</dbReference>
<name>A0ABP6YJ36_9PSEU</name>
<dbReference type="PRINTS" id="PR00081">
    <property type="entry name" value="GDHRDH"/>
</dbReference>
<dbReference type="Proteomes" id="UP001500689">
    <property type="component" value="Unassembled WGS sequence"/>
</dbReference>
<evidence type="ECO:0000313" key="2">
    <source>
        <dbReference type="EMBL" id="GAA3583574.1"/>
    </source>
</evidence>
<sequence>MDLDLTGKRAVVTGGSRGIGLAVAEVLAAEGADLALVARGESALSAAADRLAGQRTKVLPVVADTTDDASVAAMAERVTAELGGVDILVNCAAEAATGARTPLAELRDEDLRRQVETKVLGYLRCARAFAPGMRARGWGRIVNVSGLNARTASSTFGSIRNVAVAAMTKNLADELGPSGITVTVVHPGFTVTEPVTAMLASRAAERGITAAEAEAELAAGVSIGRLVTAAEVADVVAFLASPRSAAINGDAIAAGGGQSGAIHY</sequence>
<proteinExistence type="inferred from homology"/>
<comment type="similarity">
    <text evidence="1">Belongs to the short-chain dehydrogenases/reductases (SDR) family.</text>
</comment>
<dbReference type="Pfam" id="PF13561">
    <property type="entry name" value="adh_short_C2"/>
    <property type="match status" value="1"/>
</dbReference>
<protein>
    <submittedName>
        <fullName evidence="2">SDR family oxidoreductase</fullName>
    </submittedName>
</protein>
<gene>
    <name evidence="2" type="ORF">GCM10022222_80440</name>
</gene>
<comment type="caution">
    <text evidence="2">The sequence shown here is derived from an EMBL/GenBank/DDBJ whole genome shotgun (WGS) entry which is preliminary data.</text>
</comment>
<dbReference type="RefSeq" id="WP_344868737.1">
    <property type="nucleotide sequence ID" value="NZ_BAAAZN010000028.1"/>
</dbReference>
<dbReference type="PANTHER" id="PTHR42879:SF6">
    <property type="entry name" value="NADPH-DEPENDENT REDUCTASE BACG"/>
    <property type="match status" value="1"/>
</dbReference>
<dbReference type="EMBL" id="BAAAZN010000028">
    <property type="protein sequence ID" value="GAA3583574.1"/>
    <property type="molecule type" value="Genomic_DNA"/>
</dbReference>
<dbReference type="InterPro" id="IPR002347">
    <property type="entry name" value="SDR_fam"/>
</dbReference>
<dbReference type="InterPro" id="IPR036291">
    <property type="entry name" value="NAD(P)-bd_dom_sf"/>
</dbReference>
<reference evidence="3" key="1">
    <citation type="journal article" date="2019" name="Int. J. Syst. Evol. Microbiol.">
        <title>The Global Catalogue of Microorganisms (GCM) 10K type strain sequencing project: providing services to taxonomists for standard genome sequencing and annotation.</title>
        <authorList>
            <consortium name="The Broad Institute Genomics Platform"/>
            <consortium name="The Broad Institute Genome Sequencing Center for Infectious Disease"/>
            <person name="Wu L."/>
            <person name="Ma J."/>
        </authorList>
    </citation>
    <scope>NUCLEOTIDE SEQUENCE [LARGE SCALE GENOMIC DNA]</scope>
    <source>
        <strain evidence="3">JCM 16898</strain>
    </source>
</reference>
<accession>A0ABP6YJ36</accession>
<dbReference type="InterPro" id="IPR050259">
    <property type="entry name" value="SDR"/>
</dbReference>
<evidence type="ECO:0000256" key="1">
    <source>
        <dbReference type="ARBA" id="ARBA00006484"/>
    </source>
</evidence>
<dbReference type="SUPFAM" id="SSF51735">
    <property type="entry name" value="NAD(P)-binding Rossmann-fold domains"/>
    <property type="match status" value="1"/>
</dbReference>
<organism evidence="2 3">
    <name type="scientific">Amycolatopsis ultiminotia</name>
    <dbReference type="NCBI Taxonomy" id="543629"/>
    <lineage>
        <taxon>Bacteria</taxon>
        <taxon>Bacillati</taxon>
        <taxon>Actinomycetota</taxon>
        <taxon>Actinomycetes</taxon>
        <taxon>Pseudonocardiales</taxon>
        <taxon>Pseudonocardiaceae</taxon>
        <taxon>Amycolatopsis</taxon>
    </lineage>
</organism>
<evidence type="ECO:0000313" key="3">
    <source>
        <dbReference type="Proteomes" id="UP001500689"/>
    </source>
</evidence>